<reference evidence="1 2" key="1">
    <citation type="journal article" date="2013" name="PLoS ONE">
        <title>Cultivation and Complete Genome Sequencing of Gloeobacter kilaueensis sp. nov., from a Lava Cave in Kilauea Caldera, Hawai'i.</title>
        <authorList>
            <person name="Saw J.H."/>
            <person name="Schatz M."/>
            <person name="Brown M.V."/>
            <person name="Kunkel D.D."/>
            <person name="Foster J.S."/>
            <person name="Shick H."/>
            <person name="Christensen S."/>
            <person name="Hou S."/>
            <person name="Wan X."/>
            <person name="Donachie S.P."/>
        </authorList>
    </citation>
    <scope>NUCLEOTIDE SEQUENCE [LARGE SCALE GENOMIC DNA]</scope>
    <source>
        <strain evidence="2">JS</strain>
    </source>
</reference>
<dbReference type="Proteomes" id="UP000017396">
    <property type="component" value="Chromosome"/>
</dbReference>
<organism evidence="1 2">
    <name type="scientific">Gloeobacter kilaueensis (strain ATCC BAA-2537 / CCAP 1431/1 / ULC 316 / JS1)</name>
    <dbReference type="NCBI Taxonomy" id="1183438"/>
    <lineage>
        <taxon>Bacteria</taxon>
        <taxon>Bacillati</taxon>
        <taxon>Cyanobacteriota</taxon>
        <taxon>Cyanophyceae</taxon>
        <taxon>Gloeobacterales</taxon>
        <taxon>Gloeobacteraceae</taxon>
        <taxon>Gloeobacter</taxon>
    </lineage>
</organism>
<evidence type="ECO:0000313" key="2">
    <source>
        <dbReference type="Proteomes" id="UP000017396"/>
    </source>
</evidence>
<dbReference type="eggNOG" id="ENOG5031A9N">
    <property type="taxonomic scope" value="Bacteria"/>
</dbReference>
<gene>
    <name evidence="1" type="ORF">GKIL_2547</name>
</gene>
<dbReference type="EMBL" id="CP003587">
    <property type="protein sequence ID" value="AGY58793.1"/>
    <property type="molecule type" value="Genomic_DNA"/>
</dbReference>
<dbReference type="KEGG" id="glj:GKIL_2547"/>
<sequence length="168" mass="18775">MPGQVIVIDTSMLCVWLAIPGKDTCGESDDIWDYPRVRQHIEEAIKDRRTTLVFPLASILETGNFISQLPSSRFELAQKLAEIIHSAADEKSPWAAFTDQSSLWEAEALKKLATGWPELAKQKLSIGDATIKEVAQYYAKAGFEVEIMTGGKGLKAYQPAPPLRRWRL</sequence>
<keyword evidence="2" id="KW-1185">Reference proteome</keyword>
<dbReference type="AlphaFoldDB" id="U5QIS4"/>
<dbReference type="STRING" id="1183438.GKIL_2547"/>
<protein>
    <recommendedName>
        <fullName evidence="3">PIN domain-containing protein</fullName>
    </recommendedName>
</protein>
<accession>U5QIS4</accession>
<dbReference type="HOGENOM" id="CLU_132620_0_0_3"/>
<proteinExistence type="predicted"/>
<dbReference type="RefSeq" id="WP_023173981.1">
    <property type="nucleotide sequence ID" value="NC_022600.1"/>
</dbReference>
<dbReference type="OrthoDB" id="158697at2"/>
<evidence type="ECO:0008006" key="3">
    <source>
        <dbReference type="Google" id="ProtNLM"/>
    </source>
</evidence>
<evidence type="ECO:0000313" key="1">
    <source>
        <dbReference type="EMBL" id="AGY58793.1"/>
    </source>
</evidence>
<name>U5QIS4_GLOK1</name>